<evidence type="ECO:0000313" key="2">
    <source>
        <dbReference type="EMBL" id="KIK60791.1"/>
    </source>
</evidence>
<dbReference type="AlphaFoldDB" id="A0A0D0BYD1"/>
<feature type="region of interest" description="Disordered" evidence="1">
    <location>
        <begin position="129"/>
        <end position="227"/>
    </location>
</feature>
<dbReference type="Proteomes" id="UP000053593">
    <property type="component" value="Unassembled WGS sequence"/>
</dbReference>
<keyword evidence="3" id="KW-1185">Reference proteome</keyword>
<organism evidence="2 3">
    <name type="scientific">Collybiopsis luxurians FD-317 M1</name>
    <dbReference type="NCBI Taxonomy" id="944289"/>
    <lineage>
        <taxon>Eukaryota</taxon>
        <taxon>Fungi</taxon>
        <taxon>Dikarya</taxon>
        <taxon>Basidiomycota</taxon>
        <taxon>Agaricomycotina</taxon>
        <taxon>Agaricomycetes</taxon>
        <taxon>Agaricomycetidae</taxon>
        <taxon>Agaricales</taxon>
        <taxon>Marasmiineae</taxon>
        <taxon>Omphalotaceae</taxon>
        <taxon>Collybiopsis</taxon>
        <taxon>Collybiopsis luxurians</taxon>
    </lineage>
</organism>
<accession>A0A0D0BYD1</accession>
<evidence type="ECO:0000313" key="3">
    <source>
        <dbReference type="Proteomes" id="UP000053593"/>
    </source>
</evidence>
<sequence length="227" mass="25984">MPRPSYYRIVKDGGWTNRPHFQYSHGLKMTPDDIEEGNLILDEYARHNYNSDGEYDPGHESRVDSSDEDEEEYAVSAPRQYDDEEEDQYPPEAQEYIGNLCYDDQNEGQDVQEYMSNLRLADDEYEDQIYNDPVDVYDGPVYFAEAPSPEPQAADEYDNEYNSHVDGWQEEGEVDHSGGDDNEVTYEYASDGANDDGYDDEDGGYDDDYGDDYGSDGGDYDDGYDSD</sequence>
<evidence type="ECO:0000256" key="1">
    <source>
        <dbReference type="SAM" id="MobiDB-lite"/>
    </source>
</evidence>
<dbReference type="HOGENOM" id="CLU_1219798_0_0_1"/>
<proteinExistence type="predicted"/>
<feature type="compositionally biased region" description="Acidic residues" evidence="1">
    <location>
        <begin position="193"/>
        <end position="227"/>
    </location>
</feature>
<feature type="region of interest" description="Disordered" evidence="1">
    <location>
        <begin position="48"/>
        <end position="114"/>
    </location>
</feature>
<name>A0A0D0BYD1_9AGAR</name>
<gene>
    <name evidence="2" type="ORF">GYMLUDRAFT_595796</name>
</gene>
<dbReference type="OrthoDB" id="4232400at2759"/>
<protein>
    <submittedName>
        <fullName evidence="2">Uncharacterized protein</fullName>
    </submittedName>
</protein>
<feature type="compositionally biased region" description="Basic and acidic residues" evidence="1">
    <location>
        <begin position="56"/>
        <end position="65"/>
    </location>
</feature>
<dbReference type="EMBL" id="KN834773">
    <property type="protein sequence ID" value="KIK60791.1"/>
    <property type="molecule type" value="Genomic_DNA"/>
</dbReference>
<reference evidence="2 3" key="1">
    <citation type="submission" date="2014-04" db="EMBL/GenBank/DDBJ databases">
        <title>Evolutionary Origins and Diversification of the Mycorrhizal Mutualists.</title>
        <authorList>
            <consortium name="DOE Joint Genome Institute"/>
            <consortium name="Mycorrhizal Genomics Consortium"/>
            <person name="Kohler A."/>
            <person name="Kuo A."/>
            <person name="Nagy L.G."/>
            <person name="Floudas D."/>
            <person name="Copeland A."/>
            <person name="Barry K.W."/>
            <person name="Cichocki N."/>
            <person name="Veneault-Fourrey C."/>
            <person name="LaButti K."/>
            <person name="Lindquist E.A."/>
            <person name="Lipzen A."/>
            <person name="Lundell T."/>
            <person name="Morin E."/>
            <person name="Murat C."/>
            <person name="Riley R."/>
            <person name="Ohm R."/>
            <person name="Sun H."/>
            <person name="Tunlid A."/>
            <person name="Henrissat B."/>
            <person name="Grigoriev I.V."/>
            <person name="Hibbett D.S."/>
            <person name="Martin F."/>
        </authorList>
    </citation>
    <scope>NUCLEOTIDE SEQUENCE [LARGE SCALE GENOMIC DNA]</scope>
    <source>
        <strain evidence="2 3">FD-317 M1</strain>
    </source>
</reference>